<dbReference type="PANTHER" id="PTHR33540">
    <property type="entry name" value="TRNA THREONYLCARBAMOYLADENOSINE BIOSYNTHESIS PROTEIN TSAE"/>
    <property type="match status" value="1"/>
</dbReference>
<keyword evidence="8" id="KW-0067">ATP-binding</keyword>
<evidence type="ECO:0000256" key="7">
    <source>
        <dbReference type="ARBA" id="ARBA00022741"/>
    </source>
</evidence>
<dbReference type="EMBL" id="BMOD01000015">
    <property type="protein sequence ID" value="GGJ45175.1"/>
    <property type="molecule type" value="Genomic_DNA"/>
</dbReference>
<keyword evidence="9" id="KW-0460">Magnesium</keyword>
<evidence type="ECO:0000256" key="9">
    <source>
        <dbReference type="ARBA" id="ARBA00022842"/>
    </source>
</evidence>
<comment type="caution">
    <text evidence="11">The sequence shown here is derived from an EMBL/GenBank/DDBJ whole genome shotgun (WGS) entry which is preliminary data.</text>
</comment>
<evidence type="ECO:0000256" key="10">
    <source>
        <dbReference type="ARBA" id="ARBA00032441"/>
    </source>
</evidence>
<gene>
    <name evidence="11" type="ORF">GCM10008938_34300</name>
</gene>
<organism evidence="11 12">
    <name type="scientific">Deinococcus roseus</name>
    <dbReference type="NCBI Taxonomy" id="392414"/>
    <lineage>
        <taxon>Bacteria</taxon>
        <taxon>Thermotogati</taxon>
        <taxon>Deinococcota</taxon>
        <taxon>Deinococci</taxon>
        <taxon>Deinococcales</taxon>
        <taxon>Deinococcaceae</taxon>
        <taxon>Deinococcus</taxon>
    </lineage>
</organism>
<dbReference type="PANTHER" id="PTHR33540:SF2">
    <property type="entry name" value="TRNA THREONYLCARBAMOYLADENOSINE BIOSYNTHESIS PROTEIN TSAE"/>
    <property type="match status" value="1"/>
</dbReference>
<proteinExistence type="inferred from homology"/>
<evidence type="ECO:0000256" key="3">
    <source>
        <dbReference type="ARBA" id="ARBA00019010"/>
    </source>
</evidence>
<evidence type="ECO:0000313" key="12">
    <source>
        <dbReference type="Proteomes" id="UP000632222"/>
    </source>
</evidence>
<evidence type="ECO:0000256" key="4">
    <source>
        <dbReference type="ARBA" id="ARBA00022490"/>
    </source>
</evidence>
<evidence type="ECO:0000256" key="8">
    <source>
        <dbReference type="ARBA" id="ARBA00022840"/>
    </source>
</evidence>
<sequence length="102" mass="11707">MGAGKTTLTQGILDGMGFMGEVNSPTYALMHEYPAPEGLVLHVDAYRIHHAEELYEMGLDDYVERCRLSIIEWGEKLYADFPEGWILKLEYLSEGRQITRLR</sequence>
<dbReference type="InterPro" id="IPR003442">
    <property type="entry name" value="T6A_TsaE"/>
</dbReference>
<keyword evidence="6" id="KW-0479">Metal-binding</keyword>
<comment type="subcellular location">
    <subcellularLocation>
        <location evidence="1">Cytoplasm</location>
    </subcellularLocation>
</comment>
<dbReference type="Pfam" id="PF02367">
    <property type="entry name" value="TsaE"/>
    <property type="match status" value="1"/>
</dbReference>
<dbReference type="Proteomes" id="UP000632222">
    <property type="component" value="Unassembled WGS sequence"/>
</dbReference>
<name>A0ABQ2D3W7_9DEIO</name>
<keyword evidence="5" id="KW-0819">tRNA processing</keyword>
<dbReference type="Gene3D" id="3.40.50.300">
    <property type="entry name" value="P-loop containing nucleotide triphosphate hydrolases"/>
    <property type="match status" value="1"/>
</dbReference>
<dbReference type="SUPFAM" id="SSF52540">
    <property type="entry name" value="P-loop containing nucleoside triphosphate hydrolases"/>
    <property type="match status" value="1"/>
</dbReference>
<evidence type="ECO:0000256" key="5">
    <source>
        <dbReference type="ARBA" id="ARBA00022694"/>
    </source>
</evidence>
<keyword evidence="12" id="KW-1185">Reference proteome</keyword>
<protein>
    <recommendedName>
        <fullName evidence="3">tRNA threonylcarbamoyladenosine biosynthesis protein TsaE</fullName>
    </recommendedName>
    <alternativeName>
        <fullName evidence="10">t(6)A37 threonylcarbamoyladenosine biosynthesis protein TsaE</fullName>
    </alternativeName>
</protein>
<evidence type="ECO:0000256" key="6">
    <source>
        <dbReference type="ARBA" id="ARBA00022723"/>
    </source>
</evidence>
<reference evidence="12" key="1">
    <citation type="journal article" date="2019" name="Int. J. Syst. Evol. Microbiol.">
        <title>The Global Catalogue of Microorganisms (GCM) 10K type strain sequencing project: providing services to taxonomists for standard genome sequencing and annotation.</title>
        <authorList>
            <consortium name="The Broad Institute Genomics Platform"/>
            <consortium name="The Broad Institute Genome Sequencing Center for Infectious Disease"/>
            <person name="Wu L."/>
            <person name="Ma J."/>
        </authorList>
    </citation>
    <scope>NUCLEOTIDE SEQUENCE [LARGE SCALE GENOMIC DNA]</scope>
    <source>
        <strain evidence="12">JCM 14370</strain>
    </source>
</reference>
<dbReference type="NCBIfam" id="TIGR00150">
    <property type="entry name" value="T6A_YjeE"/>
    <property type="match status" value="1"/>
</dbReference>
<dbReference type="InterPro" id="IPR027417">
    <property type="entry name" value="P-loop_NTPase"/>
</dbReference>
<evidence type="ECO:0000256" key="2">
    <source>
        <dbReference type="ARBA" id="ARBA00007599"/>
    </source>
</evidence>
<evidence type="ECO:0000313" key="11">
    <source>
        <dbReference type="EMBL" id="GGJ45175.1"/>
    </source>
</evidence>
<keyword evidence="7" id="KW-0547">Nucleotide-binding</keyword>
<accession>A0ABQ2D3W7</accession>
<comment type="similarity">
    <text evidence="2">Belongs to the TsaE family.</text>
</comment>
<evidence type="ECO:0000256" key="1">
    <source>
        <dbReference type="ARBA" id="ARBA00004496"/>
    </source>
</evidence>
<keyword evidence="4" id="KW-0963">Cytoplasm</keyword>